<feature type="domain" description="TonB-dependent receptor plug" evidence="2">
    <location>
        <begin position="707"/>
        <end position="796"/>
    </location>
</feature>
<gene>
    <name evidence="3" type="ORF">SAMN04488101_102434</name>
</gene>
<proteinExistence type="predicted"/>
<reference evidence="3 4" key="1">
    <citation type="submission" date="2017-04" db="EMBL/GenBank/DDBJ databases">
        <authorList>
            <person name="Afonso C.L."/>
            <person name="Miller P.J."/>
            <person name="Scott M.A."/>
            <person name="Spackman E."/>
            <person name="Goraichik I."/>
            <person name="Dimitrov K.M."/>
            <person name="Suarez D.L."/>
            <person name="Swayne D.E."/>
        </authorList>
    </citation>
    <scope>NUCLEOTIDE SEQUENCE [LARGE SCALE GENOMIC DNA]</scope>
    <source>
        <strain evidence="3 4">DSM 19625</strain>
    </source>
</reference>
<evidence type="ECO:0000256" key="1">
    <source>
        <dbReference type="SAM" id="SignalP"/>
    </source>
</evidence>
<dbReference type="InterPro" id="IPR012910">
    <property type="entry name" value="Plug_dom"/>
</dbReference>
<keyword evidence="4" id="KW-1185">Reference proteome</keyword>
<dbReference type="Pfam" id="PF07715">
    <property type="entry name" value="Plug"/>
    <property type="match status" value="1"/>
</dbReference>
<dbReference type="AlphaFoldDB" id="A0A1W2BG15"/>
<evidence type="ECO:0000313" key="3">
    <source>
        <dbReference type="EMBL" id="SMC71764.1"/>
    </source>
</evidence>
<accession>A0A1W2BG15</accession>
<dbReference type="Gene3D" id="2.60.40.10">
    <property type="entry name" value="Immunoglobulins"/>
    <property type="match status" value="1"/>
</dbReference>
<evidence type="ECO:0000259" key="2">
    <source>
        <dbReference type="Pfam" id="PF07715"/>
    </source>
</evidence>
<feature type="signal peptide" evidence="1">
    <location>
        <begin position="1"/>
        <end position="24"/>
    </location>
</feature>
<dbReference type="Gene3D" id="2.60.40.1930">
    <property type="match status" value="1"/>
</dbReference>
<evidence type="ECO:0000313" key="4">
    <source>
        <dbReference type="Proteomes" id="UP000192678"/>
    </source>
</evidence>
<protein>
    <submittedName>
        <fullName evidence="3">TonB-dependent Receptor Plug Domain</fullName>
    </submittedName>
</protein>
<organism evidence="3 4">
    <name type="scientific">Pedobacter nyackensis</name>
    <dbReference type="NCBI Taxonomy" id="475255"/>
    <lineage>
        <taxon>Bacteria</taxon>
        <taxon>Pseudomonadati</taxon>
        <taxon>Bacteroidota</taxon>
        <taxon>Sphingobacteriia</taxon>
        <taxon>Sphingobacteriales</taxon>
        <taxon>Sphingobacteriaceae</taxon>
        <taxon>Pedobacter</taxon>
    </lineage>
</organism>
<dbReference type="STRING" id="475255.SAMN04488101_102434"/>
<dbReference type="EMBL" id="FWYB01000002">
    <property type="protein sequence ID" value="SMC71764.1"/>
    <property type="molecule type" value="Genomic_DNA"/>
</dbReference>
<dbReference type="Proteomes" id="UP000192678">
    <property type="component" value="Unassembled WGS sequence"/>
</dbReference>
<feature type="chain" id="PRO_5013320572" evidence="1">
    <location>
        <begin position="25"/>
        <end position="900"/>
    </location>
</feature>
<dbReference type="OrthoDB" id="609485at2"/>
<dbReference type="SUPFAM" id="SSF49464">
    <property type="entry name" value="Carboxypeptidase regulatory domain-like"/>
    <property type="match status" value="1"/>
</dbReference>
<dbReference type="InterPro" id="IPR008969">
    <property type="entry name" value="CarboxyPept-like_regulatory"/>
</dbReference>
<name>A0A1W2BG15_9SPHI</name>
<dbReference type="Gene3D" id="2.170.130.10">
    <property type="entry name" value="TonB-dependent receptor, plug domain"/>
    <property type="match status" value="1"/>
</dbReference>
<dbReference type="SUPFAM" id="SSF49373">
    <property type="entry name" value="Invasin/intimin cell-adhesion fragments"/>
    <property type="match status" value="1"/>
</dbReference>
<dbReference type="SUPFAM" id="SSF56935">
    <property type="entry name" value="Porins"/>
    <property type="match status" value="1"/>
</dbReference>
<keyword evidence="3" id="KW-0675">Receptor</keyword>
<dbReference type="InterPro" id="IPR037066">
    <property type="entry name" value="Plug_dom_sf"/>
</dbReference>
<dbReference type="InterPro" id="IPR008964">
    <property type="entry name" value="Invasin/intimin_cell_adhesion"/>
</dbReference>
<sequence>MKIKLIVPALLMLCICFSFINKLADDPFTILINRLQEYNKNHPQEKVHLHLDKPYYAIGDDVWFKGYIINTQTNEPTDISKVLYVDLINEKDAVKTHLKLPMSGGITWGDFKLPDTLTEGNYRIRAYTQLMRNAGPEYFFDKTIKIGNSWANKVFAATTYNYSKEKTVDRVSAQIKFTDKNNQPYPNCEVSYEVQMNAKNIDKGKATTNANGEVSINFSNPQPALYKSGKIIATITLNNKEKIVKSIPITAASNNIDVQFFPEGGNLIESLPNKVAIKAVNAAGLGVDVTGTIADSDGTEVNRFESRHLGMGTFIINPQPGKTYVAKVQFKDGSTQTFNLPKTQLSGYILSVNNKDPEKVSLKIMMSPDLTGPTELKLVAQHSGTVYFVTKPASQKQIITASIPKKELPSGIIQFTLFNGANVPVCERLAFVNNIEDRIKTTIENLQPSYAKRGKVDINLNSQFNNKVSRGSFSVAVTNTAVVKPDPENETNILSTMLLKSDLAGYVEQPNHYFLKNDAQTAQDLDELLLTQGWRRFSWKNVINNSMPAAPFKAEKSLAISGTLTSYGGKPLPNSKVSLFSSSGGFFAIDTLTDAQGRFNFDNLIFTDSTKFLVQGRTAKNKKNVEIKLDAVPGQIVTKNKNTGDIEINVNEALSGYLKSSNNYFDELTKRGLLERSIILNEVNIVKKRDAVPNSANLNGSGRADFVVTAEMLENCVTLSQCLQGRIAGLMIENGTAYLMRSMSLGGKQPMQIILDGMRVEPDFLDNIMPTDVQSIEVLKSIGNTAIYGSQGGGGVLVITTKTGNGASGSRFVPGIITYNPKGYNLIREFYSPKYDATSPGTQPDLRSTVYWQPNIVTNTEGKAAFSFFNTDEAGTYRVVVEGIDVMGHLARAVYTYEVK</sequence>
<keyword evidence="1" id="KW-0732">Signal</keyword>
<dbReference type="InterPro" id="IPR013783">
    <property type="entry name" value="Ig-like_fold"/>
</dbReference>
<dbReference type="RefSeq" id="WP_084288332.1">
    <property type="nucleotide sequence ID" value="NZ_FWYB01000002.1"/>
</dbReference>